<feature type="compositionally biased region" description="Polar residues" evidence="1">
    <location>
        <begin position="103"/>
        <end position="112"/>
    </location>
</feature>
<feature type="region of interest" description="Disordered" evidence="1">
    <location>
        <begin position="103"/>
        <end position="126"/>
    </location>
</feature>
<gene>
    <name evidence="2" type="ORF">MYCIT1_LOCUS11359</name>
</gene>
<evidence type="ECO:0000256" key="1">
    <source>
        <dbReference type="SAM" id="MobiDB-lite"/>
    </source>
</evidence>
<feature type="compositionally biased region" description="Polar residues" evidence="1">
    <location>
        <begin position="12"/>
        <end position="31"/>
    </location>
</feature>
<feature type="region of interest" description="Disordered" evidence="1">
    <location>
        <begin position="1"/>
        <end position="31"/>
    </location>
</feature>
<dbReference type="EMBL" id="CAVNYO010000138">
    <property type="protein sequence ID" value="CAK5268237.1"/>
    <property type="molecule type" value="Genomic_DNA"/>
</dbReference>
<organism evidence="2 3">
    <name type="scientific">Mycena citricolor</name>
    <dbReference type="NCBI Taxonomy" id="2018698"/>
    <lineage>
        <taxon>Eukaryota</taxon>
        <taxon>Fungi</taxon>
        <taxon>Dikarya</taxon>
        <taxon>Basidiomycota</taxon>
        <taxon>Agaricomycotina</taxon>
        <taxon>Agaricomycetes</taxon>
        <taxon>Agaricomycetidae</taxon>
        <taxon>Agaricales</taxon>
        <taxon>Marasmiineae</taxon>
        <taxon>Mycenaceae</taxon>
        <taxon>Mycena</taxon>
    </lineage>
</organism>
<feature type="non-terminal residue" evidence="2">
    <location>
        <position position="1"/>
    </location>
</feature>
<proteinExistence type="predicted"/>
<dbReference type="AlphaFoldDB" id="A0AAD2H3B4"/>
<name>A0AAD2H3B4_9AGAR</name>
<accession>A0AAD2H3B4</accession>
<protein>
    <submittedName>
        <fullName evidence="2">Uncharacterized protein</fullName>
    </submittedName>
</protein>
<sequence length="126" mass="14060">PAKESDLHPAKSATQSHRPSAVSKTNRPSKRTCSNWAQVPICFSRGMAENCGCWNLSERRLGRRRCMSSDRRSAKPAVTDSLWIATRLCTSIAARGLARTSAQKRTAWSSPRRTMCLKSPKKSREV</sequence>
<comment type="caution">
    <text evidence="2">The sequence shown here is derived from an EMBL/GenBank/DDBJ whole genome shotgun (WGS) entry which is preliminary data.</text>
</comment>
<evidence type="ECO:0000313" key="2">
    <source>
        <dbReference type="EMBL" id="CAK5268237.1"/>
    </source>
</evidence>
<reference evidence="2" key="1">
    <citation type="submission" date="2023-11" db="EMBL/GenBank/DDBJ databases">
        <authorList>
            <person name="De Vega J J."/>
            <person name="De Vega J J."/>
        </authorList>
    </citation>
    <scope>NUCLEOTIDE SEQUENCE</scope>
</reference>
<dbReference type="Proteomes" id="UP001295794">
    <property type="component" value="Unassembled WGS sequence"/>
</dbReference>
<keyword evidence="3" id="KW-1185">Reference proteome</keyword>
<evidence type="ECO:0000313" key="3">
    <source>
        <dbReference type="Proteomes" id="UP001295794"/>
    </source>
</evidence>